<protein>
    <submittedName>
        <fullName evidence="8">Response regulator</fullName>
    </submittedName>
</protein>
<evidence type="ECO:0000259" key="7">
    <source>
        <dbReference type="PROSITE" id="PS50110"/>
    </source>
</evidence>
<dbReference type="SUPFAM" id="SSF52172">
    <property type="entry name" value="CheY-like"/>
    <property type="match status" value="1"/>
</dbReference>
<dbReference type="Pfam" id="PF17853">
    <property type="entry name" value="GGDEF_2"/>
    <property type="match status" value="1"/>
</dbReference>
<dbReference type="Pfam" id="PF00072">
    <property type="entry name" value="Response_reg"/>
    <property type="match status" value="1"/>
</dbReference>
<dbReference type="GO" id="GO:0043565">
    <property type="term" value="F:sequence-specific DNA binding"/>
    <property type="evidence" value="ECO:0007669"/>
    <property type="project" value="InterPro"/>
</dbReference>
<evidence type="ECO:0000256" key="2">
    <source>
        <dbReference type="ARBA" id="ARBA00023125"/>
    </source>
</evidence>
<dbReference type="InterPro" id="IPR009057">
    <property type="entry name" value="Homeodomain-like_sf"/>
</dbReference>
<dbReference type="InterPro" id="IPR011006">
    <property type="entry name" value="CheY-like_superfamily"/>
</dbReference>
<feature type="domain" description="HTH araC/xylS-type" evidence="6">
    <location>
        <begin position="407"/>
        <end position="505"/>
    </location>
</feature>
<evidence type="ECO:0000256" key="3">
    <source>
        <dbReference type="ARBA" id="ARBA00023163"/>
    </source>
</evidence>
<dbReference type="GO" id="GO:0003700">
    <property type="term" value="F:DNA-binding transcription factor activity"/>
    <property type="evidence" value="ECO:0007669"/>
    <property type="project" value="InterPro"/>
</dbReference>
<sequence>MIKVLIVDDEQMERDGLEIILKRHLELDIKQARNGRIAIEMCSHFKPDLVFMDIQMPGISGLEAIEQLHQTYPDTKFILVTAYAKFEYAQQAMKLGVHDYILKPSKVSEIIKTAEGVLNKIYAEKKSTEESKRYRSTIEKAMAVFETDVVTQLLFDHVHEVHLNQLVDLLNIPITRDKFVMNLLIPEDAKSSYSAVKDVVRRTGSGWTGAMNGRQVPIIVFRNSGESFRHQAITMAKQILSLRKMDQDGWFIGIGDVYEPIDRIKQSYQESLIATRNYQQPVKYQFYSDMPMLTLDFYSQSYKAYEQKFYELLRQNKWEELIQEVKDRTDQFERENKDVIQTQKNLAEILWLISSVLSDMGVEVEFPVYSVQVNGYKQLRAETGYMLDRMKFAHQKHNQNTDGDMIEQIKHYIIEHAHEDLSLEIISKEAGLSPIYVSKLFKEKLGINYISFLTDCRLEKAKKLMRDSEKSMKEIAIEIGYHDPNYFSKVFKKAFHLSPTAYRSKTFIT</sequence>
<dbReference type="Gene3D" id="1.10.10.60">
    <property type="entry name" value="Homeodomain-like"/>
    <property type="match status" value="2"/>
</dbReference>
<evidence type="ECO:0000256" key="5">
    <source>
        <dbReference type="SAM" id="Coils"/>
    </source>
</evidence>
<dbReference type="Proteomes" id="UP000297776">
    <property type="component" value="Unassembled WGS sequence"/>
</dbReference>
<dbReference type="SMART" id="SM00342">
    <property type="entry name" value="HTH_ARAC"/>
    <property type="match status" value="1"/>
</dbReference>
<feature type="modified residue" description="4-aspartylphosphate" evidence="4">
    <location>
        <position position="53"/>
    </location>
</feature>
<feature type="coiled-coil region" evidence="5">
    <location>
        <begin position="315"/>
        <end position="342"/>
    </location>
</feature>
<evidence type="ECO:0000313" key="9">
    <source>
        <dbReference type="Proteomes" id="UP000297776"/>
    </source>
</evidence>
<dbReference type="SUPFAM" id="SSF46689">
    <property type="entry name" value="Homeodomain-like"/>
    <property type="match status" value="2"/>
</dbReference>
<dbReference type="PRINTS" id="PR00032">
    <property type="entry name" value="HTHARAC"/>
</dbReference>
<evidence type="ECO:0000256" key="4">
    <source>
        <dbReference type="PROSITE-ProRule" id="PRU00169"/>
    </source>
</evidence>
<reference evidence="8 9" key="1">
    <citation type="submission" date="2019-03" db="EMBL/GenBank/DDBJ databases">
        <authorList>
            <person name="Yang Y."/>
        </authorList>
    </citation>
    <scope>NUCLEOTIDE SEQUENCE [LARGE SCALE GENOMIC DNA]</scope>
    <source>
        <strain evidence="8 9">ASL-1</strain>
    </source>
</reference>
<dbReference type="PANTHER" id="PTHR43280">
    <property type="entry name" value="ARAC-FAMILY TRANSCRIPTIONAL REGULATOR"/>
    <property type="match status" value="1"/>
</dbReference>
<evidence type="ECO:0000259" key="6">
    <source>
        <dbReference type="PROSITE" id="PS01124"/>
    </source>
</evidence>
<dbReference type="SMART" id="SM00448">
    <property type="entry name" value="REC"/>
    <property type="match status" value="1"/>
</dbReference>
<keyword evidence="1" id="KW-0805">Transcription regulation</keyword>
<dbReference type="GO" id="GO:0000160">
    <property type="term" value="P:phosphorelay signal transduction system"/>
    <property type="evidence" value="ECO:0007669"/>
    <property type="project" value="InterPro"/>
</dbReference>
<dbReference type="InterPro" id="IPR001789">
    <property type="entry name" value="Sig_transdc_resp-reg_receiver"/>
</dbReference>
<evidence type="ECO:0000256" key="1">
    <source>
        <dbReference type="ARBA" id="ARBA00023015"/>
    </source>
</evidence>
<dbReference type="PROSITE" id="PS01124">
    <property type="entry name" value="HTH_ARAC_FAMILY_2"/>
    <property type="match status" value="1"/>
</dbReference>
<comment type="caution">
    <text evidence="8">The sequence shown here is derived from an EMBL/GenBank/DDBJ whole genome shotgun (WGS) entry which is preliminary data.</text>
</comment>
<dbReference type="RefSeq" id="WP_134381271.1">
    <property type="nucleotide sequence ID" value="NZ_SORX01000004.1"/>
</dbReference>
<accession>A0A4Y8LGT2</accession>
<keyword evidence="3" id="KW-0804">Transcription</keyword>
<dbReference type="InterPro" id="IPR041522">
    <property type="entry name" value="CdaR_GGDEF"/>
</dbReference>
<keyword evidence="9" id="KW-1185">Reference proteome</keyword>
<dbReference type="AlphaFoldDB" id="A0A4Y8LGT2"/>
<evidence type="ECO:0000313" key="8">
    <source>
        <dbReference type="EMBL" id="TFE01553.1"/>
    </source>
</evidence>
<keyword evidence="5" id="KW-0175">Coiled coil</keyword>
<dbReference type="Pfam" id="PF12833">
    <property type="entry name" value="HTH_18"/>
    <property type="match status" value="1"/>
</dbReference>
<dbReference type="InterPro" id="IPR020449">
    <property type="entry name" value="Tscrpt_reg_AraC-type_HTH"/>
</dbReference>
<dbReference type="CDD" id="cd17536">
    <property type="entry name" value="REC_YesN-like"/>
    <property type="match status" value="1"/>
</dbReference>
<dbReference type="PROSITE" id="PS50110">
    <property type="entry name" value="RESPONSE_REGULATORY"/>
    <property type="match status" value="1"/>
</dbReference>
<keyword evidence="4" id="KW-0597">Phosphoprotein</keyword>
<name>A0A4Y8LGT2_9BACL</name>
<dbReference type="EMBL" id="SORX01000004">
    <property type="protein sequence ID" value="TFE01553.1"/>
    <property type="molecule type" value="Genomic_DNA"/>
</dbReference>
<gene>
    <name evidence="8" type="ORF">E2626_08240</name>
</gene>
<proteinExistence type="predicted"/>
<dbReference type="Gene3D" id="3.40.50.2300">
    <property type="match status" value="1"/>
</dbReference>
<dbReference type="InterPro" id="IPR018060">
    <property type="entry name" value="HTH_AraC"/>
</dbReference>
<dbReference type="OrthoDB" id="9794370at2"/>
<dbReference type="PANTHER" id="PTHR43280:SF2">
    <property type="entry name" value="HTH-TYPE TRANSCRIPTIONAL REGULATOR EXSA"/>
    <property type="match status" value="1"/>
</dbReference>
<keyword evidence="2" id="KW-0238">DNA-binding</keyword>
<organism evidence="8 9">
    <name type="scientific">Jeotgalibacillus salarius</name>
    <dbReference type="NCBI Taxonomy" id="546023"/>
    <lineage>
        <taxon>Bacteria</taxon>
        <taxon>Bacillati</taxon>
        <taxon>Bacillota</taxon>
        <taxon>Bacilli</taxon>
        <taxon>Bacillales</taxon>
        <taxon>Caryophanaceae</taxon>
        <taxon>Jeotgalibacillus</taxon>
    </lineage>
</organism>
<feature type="domain" description="Response regulatory" evidence="7">
    <location>
        <begin position="3"/>
        <end position="118"/>
    </location>
</feature>